<keyword evidence="7 10" id="KW-0408">Iron</keyword>
<evidence type="ECO:0000256" key="1">
    <source>
        <dbReference type="ARBA" id="ARBA00022448"/>
    </source>
</evidence>
<feature type="binding site" evidence="10">
    <location>
        <position position="59"/>
    </location>
    <ligand>
        <name>[4Fe-4S] cluster</name>
        <dbReference type="ChEBI" id="CHEBI:49883"/>
        <label>1</label>
    </ligand>
</feature>
<keyword evidence="5 10" id="KW-1278">Translocase</keyword>
<dbReference type="GO" id="GO:0009055">
    <property type="term" value="F:electron transfer activity"/>
    <property type="evidence" value="ECO:0007669"/>
    <property type="project" value="InterPro"/>
</dbReference>
<evidence type="ECO:0000256" key="5">
    <source>
        <dbReference type="ARBA" id="ARBA00022967"/>
    </source>
</evidence>
<feature type="binding site" evidence="10">
    <location>
        <position position="144"/>
    </location>
    <ligand>
        <name>[4Fe-4S] cluster</name>
        <dbReference type="ChEBI" id="CHEBI:49883"/>
        <label>2</label>
    </ligand>
</feature>
<keyword evidence="6 10" id="KW-0249">Electron transport</keyword>
<feature type="binding site" evidence="10">
    <location>
        <position position="176"/>
    </location>
    <ligand>
        <name>[4Fe-4S] cluster</name>
        <dbReference type="ChEBI" id="CHEBI:49883"/>
        <label>3</label>
    </ligand>
</feature>
<evidence type="ECO:0000256" key="4">
    <source>
        <dbReference type="ARBA" id="ARBA00022737"/>
    </source>
</evidence>
<keyword evidence="2 10" id="KW-0004">4Fe-4S</keyword>
<feature type="binding site" evidence="10">
    <location>
        <position position="76"/>
    </location>
    <ligand>
        <name>[4Fe-4S] cluster</name>
        <dbReference type="ChEBI" id="CHEBI:49883"/>
        <label>1</label>
    </ligand>
</feature>
<feature type="binding site" evidence="10">
    <location>
        <position position="154"/>
    </location>
    <ligand>
        <name>[4Fe-4S] cluster</name>
        <dbReference type="ChEBI" id="CHEBI:49883"/>
        <label>3</label>
    </ligand>
</feature>
<evidence type="ECO:0000256" key="2">
    <source>
        <dbReference type="ARBA" id="ARBA00022485"/>
    </source>
</evidence>
<dbReference type="Pfam" id="PF04060">
    <property type="entry name" value="FeS"/>
    <property type="match status" value="1"/>
</dbReference>
<feature type="binding site" evidence="10">
    <location>
        <position position="54"/>
    </location>
    <ligand>
        <name>[4Fe-4S] cluster</name>
        <dbReference type="ChEBI" id="CHEBI:49883"/>
        <label>1</label>
    </ligand>
</feature>
<evidence type="ECO:0000256" key="3">
    <source>
        <dbReference type="ARBA" id="ARBA00022723"/>
    </source>
</evidence>
<dbReference type="GO" id="GO:0005886">
    <property type="term" value="C:plasma membrane"/>
    <property type="evidence" value="ECO:0007669"/>
    <property type="project" value="UniProtKB-SubCell"/>
</dbReference>
<dbReference type="Gene3D" id="1.10.15.40">
    <property type="entry name" value="Electron transport complex subunit B, putative Fe-S cluster"/>
    <property type="match status" value="1"/>
</dbReference>
<protein>
    <recommendedName>
        <fullName evidence="10">Ion-translocating oxidoreductase complex subunit B</fullName>
        <ecNumber evidence="10">7.-.-.-</ecNumber>
    </recommendedName>
    <alternativeName>
        <fullName evidence="10">Rnf electron transport complex subunit B</fullName>
    </alternativeName>
</protein>
<dbReference type="GO" id="GO:0022900">
    <property type="term" value="P:electron transport chain"/>
    <property type="evidence" value="ECO:0007669"/>
    <property type="project" value="UniProtKB-UniRule"/>
</dbReference>
<comment type="caution">
    <text evidence="10">Lacks conserved residue(s) required for the propagation of feature annotation.</text>
</comment>
<dbReference type="PROSITE" id="PS00198">
    <property type="entry name" value="4FE4S_FER_1"/>
    <property type="match status" value="2"/>
</dbReference>
<dbReference type="PROSITE" id="PS51656">
    <property type="entry name" value="4FE4S"/>
    <property type="match status" value="1"/>
</dbReference>
<feature type="binding site" evidence="10">
    <location>
        <position position="183"/>
    </location>
    <ligand>
        <name>[4Fe-4S] cluster</name>
        <dbReference type="ChEBI" id="CHEBI:49883"/>
        <label>2</label>
    </ligand>
</feature>
<dbReference type="EC" id="7.-.-.-" evidence="10"/>
<name>A0A0V8QEI9_9FIRM</name>
<dbReference type="Pfam" id="PF00037">
    <property type="entry name" value="Fer4"/>
    <property type="match status" value="1"/>
</dbReference>
<gene>
    <name evidence="10" type="primary">rnfB</name>
    <name evidence="13" type="ORF">ASU35_10800</name>
</gene>
<keyword evidence="10" id="KW-1003">Cell membrane</keyword>
<evidence type="ECO:0000256" key="9">
    <source>
        <dbReference type="ARBA" id="ARBA00023136"/>
    </source>
</evidence>
<dbReference type="Pfam" id="PF12838">
    <property type="entry name" value="Fer4_7"/>
    <property type="match status" value="1"/>
</dbReference>
<dbReference type="PROSITE" id="PS51379">
    <property type="entry name" value="4FE4S_FER_2"/>
    <property type="match status" value="3"/>
</dbReference>
<dbReference type="Proteomes" id="UP000054874">
    <property type="component" value="Unassembled WGS sequence"/>
</dbReference>
<keyword evidence="8 10" id="KW-0411">Iron-sulfur</keyword>
<proteinExistence type="inferred from homology"/>
<dbReference type="InterPro" id="IPR007202">
    <property type="entry name" value="4Fe-4S_dom"/>
</dbReference>
<feature type="domain" description="4Fe-4S" evidence="12">
    <location>
        <begin position="34"/>
        <end position="93"/>
    </location>
</feature>
<evidence type="ECO:0000313" key="13">
    <source>
        <dbReference type="EMBL" id="KSV58976.1"/>
    </source>
</evidence>
<dbReference type="InterPro" id="IPR017900">
    <property type="entry name" value="4Fe4S_Fe_S_CS"/>
</dbReference>
<feature type="domain" description="4Fe-4S ferredoxin-type" evidence="11">
    <location>
        <begin position="164"/>
        <end position="193"/>
    </location>
</feature>
<organism evidence="13 14">
    <name type="scientific">Acetivibrio ethanolgignens</name>
    <dbReference type="NCBI Taxonomy" id="290052"/>
    <lineage>
        <taxon>Bacteria</taxon>
        <taxon>Bacillati</taxon>
        <taxon>Bacillota</taxon>
        <taxon>Clostridia</taxon>
        <taxon>Eubacteriales</taxon>
        <taxon>Oscillospiraceae</taxon>
        <taxon>Acetivibrio</taxon>
    </lineage>
</organism>
<dbReference type="GO" id="GO:0051539">
    <property type="term" value="F:4 iron, 4 sulfur cluster binding"/>
    <property type="evidence" value="ECO:0007669"/>
    <property type="project" value="UniProtKB-UniRule"/>
</dbReference>
<comment type="cofactor">
    <cofactor evidence="10">
        <name>[4Fe-4S] cluster</name>
        <dbReference type="ChEBI" id="CHEBI:49883"/>
    </cofactor>
    <text evidence="10">Binds 3 [4Fe-4S] clusters.</text>
</comment>
<dbReference type="InterPro" id="IPR017896">
    <property type="entry name" value="4Fe4S_Fe-S-bd"/>
</dbReference>
<dbReference type="InterPro" id="IPR050395">
    <property type="entry name" value="4Fe4S_Ferredoxin_RnfB"/>
</dbReference>
<evidence type="ECO:0000313" key="14">
    <source>
        <dbReference type="Proteomes" id="UP000054874"/>
    </source>
</evidence>
<dbReference type="AlphaFoldDB" id="A0A0V8QEI9"/>
<feature type="domain" description="4Fe-4S ferredoxin-type" evidence="11">
    <location>
        <begin position="208"/>
        <end position="237"/>
    </location>
</feature>
<feature type="binding site" evidence="10">
    <location>
        <position position="140"/>
    </location>
    <ligand>
        <name>[4Fe-4S] cluster</name>
        <dbReference type="ChEBI" id="CHEBI:49883"/>
        <label>2</label>
    </ligand>
</feature>
<evidence type="ECO:0000256" key="8">
    <source>
        <dbReference type="ARBA" id="ARBA00023014"/>
    </source>
</evidence>
<feature type="binding site" evidence="10">
    <location>
        <position position="173"/>
    </location>
    <ligand>
        <name>[4Fe-4S] cluster</name>
        <dbReference type="ChEBI" id="CHEBI:49883"/>
        <label>3</label>
    </ligand>
</feature>
<dbReference type="NCBIfam" id="TIGR01944">
    <property type="entry name" value="rnfB"/>
    <property type="match status" value="1"/>
</dbReference>
<dbReference type="PANTHER" id="PTHR43560">
    <property type="entry name" value="ION-TRANSLOCATING OXIDOREDUCTASE COMPLEX SUBUNIT B"/>
    <property type="match status" value="1"/>
</dbReference>
<reference evidence="13 14" key="1">
    <citation type="submission" date="2015-11" db="EMBL/GenBank/DDBJ databases">
        <title>Butyribacter intestini gen. nov., sp. nov., a butyric acid-producing bacterium of the family Lachnospiraceae isolated from the human faeces.</title>
        <authorList>
            <person name="Zou Y."/>
            <person name="Xue W."/>
            <person name="Luo G."/>
            <person name="Lv M."/>
        </authorList>
    </citation>
    <scope>NUCLEOTIDE SEQUENCE [LARGE SCALE GENOMIC DNA]</scope>
    <source>
        <strain evidence="13 14">ACET-33324</strain>
    </source>
</reference>
<keyword evidence="14" id="KW-1185">Reference proteome</keyword>
<dbReference type="OrthoDB" id="9789936at2"/>
<accession>A0A0V8QEI9</accession>
<comment type="subcellular location">
    <subcellularLocation>
        <location evidence="10">Cell membrane</location>
    </subcellularLocation>
</comment>
<dbReference type="PANTHER" id="PTHR43560:SF1">
    <property type="entry name" value="ION-TRANSLOCATING OXIDOREDUCTASE COMPLEX SUBUNIT B"/>
    <property type="match status" value="1"/>
</dbReference>
<feature type="binding site" evidence="10">
    <location>
        <position position="51"/>
    </location>
    <ligand>
        <name>[4Fe-4S] cluster</name>
        <dbReference type="ChEBI" id="CHEBI:49883"/>
        <label>1</label>
    </ligand>
</feature>
<comment type="similarity">
    <text evidence="10">Belongs to the 4Fe4S bacterial-type ferredoxin family. RnfB subfamily.</text>
</comment>
<comment type="caution">
    <text evidence="13">The sequence shown here is derived from an EMBL/GenBank/DDBJ whole genome shotgun (WGS) entry which is preliminary data.</text>
</comment>
<evidence type="ECO:0000259" key="11">
    <source>
        <dbReference type="PROSITE" id="PS51379"/>
    </source>
</evidence>
<keyword evidence="1 10" id="KW-0813">Transport</keyword>
<evidence type="ECO:0000256" key="7">
    <source>
        <dbReference type="ARBA" id="ARBA00023004"/>
    </source>
</evidence>
<dbReference type="EMBL" id="LNAM01000155">
    <property type="protein sequence ID" value="KSV58976.1"/>
    <property type="molecule type" value="Genomic_DNA"/>
</dbReference>
<keyword evidence="3 10" id="KW-0479">Metal-binding</keyword>
<dbReference type="InterPro" id="IPR010207">
    <property type="entry name" value="Elect_transpt_cplx_RnfB/RsxB"/>
</dbReference>
<feature type="binding site" evidence="10">
    <location>
        <position position="179"/>
    </location>
    <ligand>
        <name>[4Fe-4S] cluster</name>
        <dbReference type="ChEBI" id="CHEBI:49883"/>
        <label>3</label>
    </ligand>
</feature>
<evidence type="ECO:0000256" key="10">
    <source>
        <dbReference type="HAMAP-Rule" id="MF_00463"/>
    </source>
</evidence>
<feature type="region of interest" description="Hydrophobic" evidence="10">
    <location>
        <begin position="1"/>
        <end position="28"/>
    </location>
</feature>
<keyword evidence="9 10" id="KW-0472">Membrane</keyword>
<dbReference type="STRING" id="290052.ASU35_10800"/>
<keyword evidence="4 10" id="KW-0677">Repeat</keyword>
<comment type="subunit">
    <text evidence="10">The complex is composed of six subunits: RnfA, RnfB, RnfC, RnfD, RnfE and RnfG.</text>
</comment>
<feature type="domain" description="4Fe-4S ferredoxin-type" evidence="11">
    <location>
        <begin position="238"/>
        <end position="263"/>
    </location>
</feature>
<evidence type="ECO:0000259" key="12">
    <source>
        <dbReference type="PROSITE" id="PS51656"/>
    </source>
</evidence>
<dbReference type="GO" id="GO:0046872">
    <property type="term" value="F:metal ion binding"/>
    <property type="evidence" value="ECO:0007669"/>
    <property type="project" value="UniProtKB-KW"/>
</dbReference>
<sequence length="263" mass="27320">MKMNGIVLAALVIGITGVLIGLLLGVAGKIFAVEVDERVVKVREQLPGNNCGGCGFAGCDALAEAIVKGEAPVNGCPVGGPNVAAAIGEIMGSAAGDMEKQVAFVKCNGTCDKTEIKYNYYGIHDCRKLALIPGHGEKKCAYGCMGYGSCVSECNFDAIHIVNGVALVDKEKCVACGQCIKACPNHLIELVPYGAKHLVRCSSHDKGKDVKAACETGCIGCGICAKQCEVGAITLENNLAYIDQSKCTKCGKCAEKCPAKIIL</sequence>
<dbReference type="CDD" id="cd10549">
    <property type="entry name" value="MtMvhB_like"/>
    <property type="match status" value="1"/>
</dbReference>
<dbReference type="HAMAP" id="MF_00463">
    <property type="entry name" value="RsxB_RnfB"/>
    <property type="match status" value="1"/>
</dbReference>
<evidence type="ECO:0000256" key="6">
    <source>
        <dbReference type="ARBA" id="ARBA00022982"/>
    </source>
</evidence>
<comment type="function">
    <text evidence="10">Part of a membrane-bound complex that couples electron transfer with translocation of ions across the membrane.</text>
</comment>
<dbReference type="Gene3D" id="3.30.70.20">
    <property type="match status" value="2"/>
</dbReference>
<feature type="binding site" evidence="10">
    <location>
        <position position="150"/>
    </location>
    <ligand>
        <name>[4Fe-4S] cluster</name>
        <dbReference type="ChEBI" id="CHEBI:49883"/>
        <label>2</label>
    </ligand>
</feature>
<dbReference type="SUPFAM" id="SSF54862">
    <property type="entry name" value="4Fe-4S ferredoxins"/>
    <property type="match status" value="2"/>
</dbReference>